<accession>A0ACB0EF09</accession>
<evidence type="ECO:0000313" key="2">
    <source>
        <dbReference type="Proteomes" id="UP001162501"/>
    </source>
</evidence>
<evidence type="ECO:0000313" key="1">
    <source>
        <dbReference type="EMBL" id="CAI9698836.1"/>
    </source>
</evidence>
<protein>
    <submittedName>
        <fullName evidence="1">Uncharacterized protein</fullName>
    </submittedName>
</protein>
<dbReference type="EMBL" id="OX596086">
    <property type="protein sequence ID" value="CAI9698836.1"/>
    <property type="molecule type" value="Genomic_DNA"/>
</dbReference>
<proteinExistence type="predicted"/>
<organism evidence="1 2">
    <name type="scientific">Rangifer tarandus platyrhynchus</name>
    <name type="common">Svalbard reindeer</name>
    <dbReference type="NCBI Taxonomy" id="3082113"/>
    <lineage>
        <taxon>Eukaryota</taxon>
        <taxon>Metazoa</taxon>
        <taxon>Chordata</taxon>
        <taxon>Craniata</taxon>
        <taxon>Vertebrata</taxon>
        <taxon>Euteleostomi</taxon>
        <taxon>Mammalia</taxon>
        <taxon>Eutheria</taxon>
        <taxon>Laurasiatheria</taxon>
        <taxon>Artiodactyla</taxon>
        <taxon>Ruminantia</taxon>
        <taxon>Pecora</taxon>
        <taxon>Cervidae</taxon>
        <taxon>Odocoileinae</taxon>
        <taxon>Rangifer</taxon>
    </lineage>
</organism>
<gene>
    <name evidence="1" type="ORF">MRATA1EN3_LOCUS10049</name>
</gene>
<dbReference type="Proteomes" id="UP001162501">
    <property type="component" value="Chromosome 2"/>
</dbReference>
<name>A0ACB0EF09_RANTA</name>
<reference evidence="1" key="1">
    <citation type="submission" date="2023-05" db="EMBL/GenBank/DDBJ databases">
        <authorList>
            <consortium name="ELIXIR-Norway"/>
        </authorList>
    </citation>
    <scope>NUCLEOTIDE SEQUENCE</scope>
</reference>
<sequence length="260" mass="26970">MGPKAGGQGQEAPLRTLGPLLPGAPRRRDPAAWKPPPAATTTGPGARGPGPPPRVMRTHHRPRRLRHTQPEPPSPPPPPLLRAGPSAPAPRSLAGKAASTPEPRAQPRRPAPPTQPGPFRLLSSPHHTSCEGHSLGRDSCPARLAAPAVAFAPLRWSGWSVCSPGSAGMLMNAAGGPRMVAGPDPTAPRLHCPAVRAAQAPLSLRPEVTARDHANSGFFLRPSLDFPLPAAGTEAGNLGPGFLFPVLPETFICGALEDDT</sequence>